<keyword evidence="3" id="KW-0687">Ribonucleoprotein</keyword>
<dbReference type="InterPro" id="IPR014717">
    <property type="entry name" value="Transl_elong_EF1B/ribsomal_bS6"/>
</dbReference>
<sequence>METEVKNYEIAYLISPAVREEDVFGVVGKITSLIQESRGLVHKIDEPKRVKLAYPIKKQTWAHFGWTAFSADGEGAQELKKKLSRDASVLRYLIVSIPQKKLRDLRRPPRSRIRIERPTPVMRPATPEAQEQEKKQIAEIDKKLEEILGK</sequence>
<protein>
    <recommendedName>
        <fullName evidence="2 3">Small ribosomal subunit protein bS6</fullName>
    </recommendedName>
</protein>
<dbReference type="NCBIfam" id="TIGR00166">
    <property type="entry name" value="S6"/>
    <property type="match status" value="1"/>
</dbReference>
<keyword evidence="3" id="KW-0694">RNA-binding</keyword>
<dbReference type="Pfam" id="PF01250">
    <property type="entry name" value="Ribosomal_S6"/>
    <property type="match status" value="1"/>
</dbReference>
<keyword evidence="3" id="KW-0699">rRNA-binding</keyword>
<keyword evidence="3 5" id="KW-0689">Ribosomal protein</keyword>
<dbReference type="GO" id="GO:0070181">
    <property type="term" value="F:small ribosomal subunit rRNA binding"/>
    <property type="evidence" value="ECO:0007669"/>
    <property type="project" value="TreeGrafter"/>
</dbReference>
<dbReference type="HAMAP" id="MF_00360">
    <property type="entry name" value="Ribosomal_bS6"/>
    <property type="match status" value="1"/>
</dbReference>
<dbReference type="InterPro" id="IPR035980">
    <property type="entry name" value="Ribosomal_bS6_sf"/>
</dbReference>
<dbReference type="PANTHER" id="PTHR21011:SF1">
    <property type="entry name" value="SMALL RIBOSOMAL SUBUNIT PROTEIN BS6M"/>
    <property type="match status" value="1"/>
</dbReference>
<dbReference type="InterPro" id="IPR000529">
    <property type="entry name" value="Ribosomal_bS6"/>
</dbReference>
<dbReference type="GO" id="GO:0003735">
    <property type="term" value="F:structural constituent of ribosome"/>
    <property type="evidence" value="ECO:0007669"/>
    <property type="project" value="InterPro"/>
</dbReference>
<dbReference type="GO" id="GO:0006412">
    <property type="term" value="P:translation"/>
    <property type="evidence" value="ECO:0007669"/>
    <property type="project" value="UniProtKB-UniRule"/>
</dbReference>
<dbReference type="AlphaFoldDB" id="A0A1G2L6N6"/>
<dbReference type="InterPro" id="IPR020814">
    <property type="entry name" value="Ribosomal_S6_plastid/chlpt"/>
</dbReference>
<dbReference type="CDD" id="cd00473">
    <property type="entry name" value="bS6"/>
    <property type="match status" value="1"/>
</dbReference>
<evidence type="ECO:0000313" key="6">
    <source>
        <dbReference type="Proteomes" id="UP000177982"/>
    </source>
</evidence>
<name>A0A1G2L6N6_9BACT</name>
<evidence type="ECO:0000256" key="4">
    <source>
        <dbReference type="SAM" id="MobiDB-lite"/>
    </source>
</evidence>
<comment type="caution">
    <text evidence="5">The sequence shown here is derived from an EMBL/GenBank/DDBJ whole genome shotgun (WGS) entry which is preliminary data.</text>
</comment>
<dbReference type="SUPFAM" id="SSF54995">
    <property type="entry name" value="Ribosomal protein S6"/>
    <property type="match status" value="1"/>
</dbReference>
<evidence type="ECO:0000256" key="1">
    <source>
        <dbReference type="ARBA" id="ARBA00009512"/>
    </source>
</evidence>
<dbReference type="GO" id="GO:1990904">
    <property type="term" value="C:ribonucleoprotein complex"/>
    <property type="evidence" value="ECO:0007669"/>
    <property type="project" value="UniProtKB-KW"/>
</dbReference>
<gene>
    <name evidence="3" type="primary">rpsF</name>
    <name evidence="5" type="ORF">A2934_00075</name>
</gene>
<dbReference type="GO" id="GO:0005840">
    <property type="term" value="C:ribosome"/>
    <property type="evidence" value="ECO:0007669"/>
    <property type="project" value="UniProtKB-KW"/>
</dbReference>
<evidence type="ECO:0000256" key="2">
    <source>
        <dbReference type="ARBA" id="ARBA00035294"/>
    </source>
</evidence>
<proteinExistence type="inferred from homology"/>
<feature type="region of interest" description="Disordered" evidence="4">
    <location>
        <begin position="105"/>
        <end position="135"/>
    </location>
</feature>
<dbReference type="PANTHER" id="PTHR21011">
    <property type="entry name" value="MITOCHONDRIAL 28S RIBOSOMAL PROTEIN S6"/>
    <property type="match status" value="1"/>
</dbReference>
<reference evidence="5 6" key="1">
    <citation type="journal article" date="2016" name="Nat. Commun.">
        <title>Thousands of microbial genomes shed light on interconnected biogeochemical processes in an aquifer system.</title>
        <authorList>
            <person name="Anantharaman K."/>
            <person name="Brown C.T."/>
            <person name="Hug L.A."/>
            <person name="Sharon I."/>
            <person name="Castelle C.J."/>
            <person name="Probst A.J."/>
            <person name="Thomas B.C."/>
            <person name="Singh A."/>
            <person name="Wilkins M.J."/>
            <person name="Karaoz U."/>
            <person name="Brodie E.L."/>
            <person name="Williams K.H."/>
            <person name="Hubbard S.S."/>
            <person name="Banfield J.F."/>
        </authorList>
    </citation>
    <scope>NUCLEOTIDE SEQUENCE [LARGE SCALE GENOMIC DNA]</scope>
</reference>
<evidence type="ECO:0000256" key="3">
    <source>
        <dbReference type="HAMAP-Rule" id="MF_00360"/>
    </source>
</evidence>
<dbReference type="Proteomes" id="UP000177982">
    <property type="component" value="Unassembled WGS sequence"/>
</dbReference>
<evidence type="ECO:0000313" key="5">
    <source>
        <dbReference type="EMBL" id="OHA07338.1"/>
    </source>
</evidence>
<accession>A0A1G2L6N6</accession>
<dbReference type="EMBL" id="MHQO01000011">
    <property type="protein sequence ID" value="OHA07338.1"/>
    <property type="molecule type" value="Genomic_DNA"/>
</dbReference>
<feature type="compositionally biased region" description="Basic and acidic residues" evidence="4">
    <location>
        <begin position="105"/>
        <end position="117"/>
    </location>
</feature>
<comment type="similarity">
    <text evidence="1 3">Belongs to the bacterial ribosomal protein bS6 family.</text>
</comment>
<dbReference type="GO" id="GO:0005737">
    <property type="term" value="C:cytoplasm"/>
    <property type="evidence" value="ECO:0007669"/>
    <property type="project" value="UniProtKB-ARBA"/>
</dbReference>
<organism evidence="5 6">
    <name type="scientific">Candidatus Sungbacteria bacterium RIFCSPLOWO2_01_FULL_47_10</name>
    <dbReference type="NCBI Taxonomy" id="1802276"/>
    <lineage>
        <taxon>Bacteria</taxon>
        <taxon>Candidatus Sungiibacteriota</taxon>
    </lineage>
</organism>
<comment type="function">
    <text evidence="3">Binds together with bS18 to 16S ribosomal RNA.</text>
</comment>
<dbReference type="Gene3D" id="3.30.70.60">
    <property type="match status" value="1"/>
</dbReference>